<sequence length="323" mass="35119">GDIWLLRLCDNGDTLWTKTFGGSAIDEALSLRIADDGGVIIGGISQSFGGGWDAYLVRTHADGKLHWAENYGTTQSDGCHDIVQCQDGGFFFVGAVWLSGRFTAWIVRVDALGGTEWTQTYAGPYWTYFDGVDRCPDGGFVIAGATQVYGSGTENVHALRMDADGDTLWTRTYGRGGPSNFDISRSIKRTDDGNLVIAGESESPVDGSLDMWLLKIEGSSGEAVADPGDRRFSTACAPMIRTWPVPACEDAHVSFQLQESGDVTVEIYDLLGRRLDVLVDGWREAGEYRTTWRASTQPSGLYYARIQSGAVSTAAPVKLIRRD</sequence>
<proteinExistence type="predicted"/>
<dbReference type="PANTHER" id="PTHR42754">
    <property type="entry name" value="ENDOGLUCANASE"/>
    <property type="match status" value="1"/>
</dbReference>
<keyword evidence="2" id="KW-1185">Reference proteome</keyword>
<organism evidence="1 2">
    <name type="scientific">Eiseniibacteriota bacterium</name>
    <dbReference type="NCBI Taxonomy" id="2212470"/>
    <lineage>
        <taxon>Bacteria</taxon>
        <taxon>Candidatus Eiseniibacteriota</taxon>
    </lineage>
</organism>
<accession>A0ABV6YLE1</accession>
<feature type="non-terminal residue" evidence="1">
    <location>
        <position position="1"/>
    </location>
</feature>
<name>A0ABV6YLE1_UNCEI</name>
<dbReference type="NCBIfam" id="TIGR04183">
    <property type="entry name" value="Por_Secre_tail"/>
    <property type="match status" value="1"/>
</dbReference>
<dbReference type="InterPro" id="IPR013431">
    <property type="entry name" value="Delta_60_rpt"/>
</dbReference>
<dbReference type="InterPro" id="IPR011047">
    <property type="entry name" value="Quinoprotein_ADH-like_sf"/>
</dbReference>
<dbReference type="EMBL" id="JBHPKH010000081">
    <property type="protein sequence ID" value="MFC1573143.1"/>
    <property type="molecule type" value="Genomic_DNA"/>
</dbReference>
<protein>
    <submittedName>
        <fullName evidence="1">T9SS type A sorting domain-containing protein</fullName>
    </submittedName>
</protein>
<reference evidence="1 2" key="1">
    <citation type="submission" date="2024-09" db="EMBL/GenBank/DDBJ databases">
        <authorList>
            <person name="D'Angelo T."/>
        </authorList>
    </citation>
    <scope>NUCLEOTIDE SEQUENCE [LARGE SCALE GENOMIC DNA]</scope>
    <source>
        <strain evidence="1">SAG AM-320-E07</strain>
    </source>
</reference>
<evidence type="ECO:0000313" key="2">
    <source>
        <dbReference type="Proteomes" id="UP001593833"/>
    </source>
</evidence>
<dbReference type="Proteomes" id="UP001593833">
    <property type="component" value="Unassembled WGS sequence"/>
</dbReference>
<gene>
    <name evidence="1" type="ORF">ACFL6M_06045</name>
</gene>
<dbReference type="Gene3D" id="2.60.40.4070">
    <property type="match status" value="1"/>
</dbReference>
<comment type="caution">
    <text evidence="1">The sequence shown here is derived from an EMBL/GenBank/DDBJ whole genome shotgun (WGS) entry which is preliminary data.</text>
</comment>
<dbReference type="InterPro" id="IPR026444">
    <property type="entry name" value="Secre_tail"/>
</dbReference>
<dbReference type="SUPFAM" id="SSF50998">
    <property type="entry name" value="Quinoprotein alcohol dehydrogenase-like"/>
    <property type="match status" value="1"/>
</dbReference>
<dbReference type="Pfam" id="PF17164">
    <property type="entry name" value="DUF5122"/>
    <property type="match status" value="1"/>
</dbReference>
<dbReference type="Gene3D" id="2.80.10.50">
    <property type="match status" value="1"/>
</dbReference>
<evidence type="ECO:0000313" key="1">
    <source>
        <dbReference type="EMBL" id="MFC1573143.1"/>
    </source>
</evidence>
<dbReference type="PANTHER" id="PTHR42754:SF1">
    <property type="entry name" value="LIPOPROTEIN"/>
    <property type="match status" value="1"/>
</dbReference>